<comment type="catalytic activity">
    <reaction evidence="1">
        <text>Hydrolysis of terminal non-reducing beta-D-galactose residues in beta-D-galactosides.</text>
        <dbReference type="EC" id="3.2.1.23"/>
    </reaction>
</comment>
<dbReference type="InterPro" id="IPR017853">
    <property type="entry name" value="GH"/>
</dbReference>
<dbReference type="InterPro" id="IPR001944">
    <property type="entry name" value="Glycoside_Hdrlase_35"/>
</dbReference>
<dbReference type="EC" id="3.2.1.23" evidence="3"/>
<dbReference type="KEGG" id="tcc:18507195"/>
<comment type="similarity">
    <text evidence="2">Belongs to the glycosyl hydrolase 35 family.</text>
</comment>
<dbReference type="AlphaFoldDB" id="A0AB32WFX1"/>
<evidence type="ECO:0000313" key="9">
    <source>
        <dbReference type="RefSeq" id="XP_017978218.1"/>
    </source>
</evidence>
<dbReference type="InterPro" id="IPR019801">
    <property type="entry name" value="Glyco_hydro_35_CS"/>
</dbReference>
<evidence type="ECO:0000256" key="2">
    <source>
        <dbReference type="ARBA" id="ARBA00009809"/>
    </source>
</evidence>
<dbReference type="Proteomes" id="UP000694886">
    <property type="component" value="Chromosome 6"/>
</dbReference>
<dbReference type="PRINTS" id="PR00742">
    <property type="entry name" value="GLHYDRLASE35"/>
</dbReference>
<evidence type="ECO:0000256" key="6">
    <source>
        <dbReference type="ARBA" id="ARBA00023295"/>
    </source>
</evidence>
<evidence type="ECO:0000256" key="4">
    <source>
        <dbReference type="ARBA" id="ARBA00022729"/>
    </source>
</evidence>
<reference evidence="9" key="2">
    <citation type="submission" date="2025-08" db="UniProtKB">
        <authorList>
            <consortium name="RefSeq"/>
        </authorList>
    </citation>
    <scope>IDENTIFICATION</scope>
</reference>
<dbReference type="RefSeq" id="XP_017978218.1">
    <property type="nucleotide sequence ID" value="XM_018122729.1"/>
</dbReference>
<dbReference type="PANTHER" id="PTHR23421">
    <property type="entry name" value="BETA-GALACTOSIDASE RELATED"/>
    <property type="match status" value="1"/>
</dbReference>
<proteinExistence type="inferred from homology"/>
<reference evidence="8" key="1">
    <citation type="journal article" date="1997" name="Nucleic Acids Res.">
        <title>tRNAscan-SE: a program for improved detection of transfer RNA genes in genomic sequence.</title>
        <authorList>
            <person name="Lowe T.M."/>
            <person name="Eddy S.R."/>
        </authorList>
    </citation>
    <scope>NUCLEOTIDE SEQUENCE [LARGE SCALE GENOMIC DNA]</scope>
    <source>
        <strain evidence="8">r\B97-61/B2</strain>
    </source>
</reference>
<dbReference type="PROSITE" id="PS01182">
    <property type="entry name" value="GLYCOSYL_HYDROL_F35"/>
    <property type="match status" value="1"/>
</dbReference>
<keyword evidence="6" id="KW-0326">Glycosidase</keyword>
<evidence type="ECO:0000256" key="1">
    <source>
        <dbReference type="ARBA" id="ARBA00001412"/>
    </source>
</evidence>
<keyword evidence="5" id="KW-0378">Hydrolase</keyword>
<dbReference type="GO" id="GO:0004565">
    <property type="term" value="F:beta-galactosidase activity"/>
    <property type="evidence" value="ECO:0007669"/>
    <property type="project" value="UniProtKB-EC"/>
</dbReference>
<feature type="domain" description="Glycoside hydrolase 35 catalytic" evidence="7">
    <location>
        <begin position="2"/>
        <end position="249"/>
    </location>
</feature>
<organism evidence="8 9">
    <name type="scientific">Theobroma cacao</name>
    <name type="common">Cacao</name>
    <name type="synonym">Cocoa</name>
    <dbReference type="NCBI Taxonomy" id="3641"/>
    <lineage>
        <taxon>Eukaryota</taxon>
        <taxon>Viridiplantae</taxon>
        <taxon>Streptophyta</taxon>
        <taxon>Embryophyta</taxon>
        <taxon>Tracheophyta</taxon>
        <taxon>Spermatophyta</taxon>
        <taxon>Magnoliopsida</taxon>
        <taxon>eudicotyledons</taxon>
        <taxon>Gunneridae</taxon>
        <taxon>Pentapetalae</taxon>
        <taxon>rosids</taxon>
        <taxon>malvids</taxon>
        <taxon>Malvales</taxon>
        <taxon>Malvaceae</taxon>
        <taxon>Byttnerioideae</taxon>
        <taxon>Theobroma</taxon>
    </lineage>
</organism>
<sequence>METYVFWNAHEPIRRQYDFNGNLDLIRFIKTIQDEGLSAVLRIGPYICAEWNYGGFPVWLHNLPGVSFRTKNDVFMNEMQNFTALIVDMVKKENLFASQGGPIILAQIENEFGNVMGPYGAGGKEYIQWCSNMAESLGVGVPWIMCQQQDAPKPMINTCNGFYCDEFKPNNPSSPKMWTENWTGWFKSWGGADPYRTAEDLAYSYHGGTNFGRSSGGPYITTTYDYNAPLDEYGNPNQPKWGYLKQLHDVLQSMEYTLTHGDIQGRS</sequence>
<name>A0AB32WFX1_THECC</name>
<dbReference type="Gene3D" id="3.20.20.80">
    <property type="entry name" value="Glycosidases"/>
    <property type="match status" value="1"/>
</dbReference>
<evidence type="ECO:0000259" key="7">
    <source>
        <dbReference type="Pfam" id="PF01301"/>
    </source>
</evidence>
<dbReference type="SUPFAM" id="SSF51445">
    <property type="entry name" value="(Trans)glycosidases"/>
    <property type="match status" value="1"/>
</dbReference>
<dbReference type="Pfam" id="PF01301">
    <property type="entry name" value="Glyco_hydro_35"/>
    <property type="match status" value="1"/>
</dbReference>
<dbReference type="GO" id="GO:0005975">
    <property type="term" value="P:carbohydrate metabolic process"/>
    <property type="evidence" value="ECO:0007669"/>
    <property type="project" value="InterPro"/>
</dbReference>
<gene>
    <name evidence="9" type="primary">LOC18507195</name>
</gene>
<evidence type="ECO:0000256" key="5">
    <source>
        <dbReference type="ARBA" id="ARBA00022801"/>
    </source>
</evidence>
<dbReference type="Gramene" id="Tc06v2_t000530.1">
    <property type="protein sequence ID" value="Tc06v2_p000530.1"/>
    <property type="gene ID" value="Tc06v2_g000530"/>
</dbReference>
<protein>
    <recommendedName>
        <fullName evidence="3">beta-galactosidase</fullName>
        <ecNumber evidence="3">3.2.1.23</ecNumber>
    </recommendedName>
</protein>
<dbReference type="FunFam" id="3.20.20.80:FF:000006">
    <property type="entry name" value="Beta-galactosidase"/>
    <property type="match status" value="1"/>
</dbReference>
<keyword evidence="4" id="KW-0732">Signal</keyword>
<evidence type="ECO:0000256" key="3">
    <source>
        <dbReference type="ARBA" id="ARBA00012756"/>
    </source>
</evidence>
<evidence type="ECO:0000313" key="8">
    <source>
        <dbReference type="Proteomes" id="UP000694886"/>
    </source>
</evidence>
<dbReference type="GeneID" id="18507195"/>
<accession>A0AB32WFX1</accession>
<dbReference type="InterPro" id="IPR031330">
    <property type="entry name" value="Gly_Hdrlase_35_cat"/>
</dbReference>